<dbReference type="PANTHER" id="PTHR28043">
    <property type="entry name" value="INCREASED RECOMBINATION CENTERS PROTEIN 6"/>
    <property type="match status" value="1"/>
</dbReference>
<accession>A0A6A6HMB3</accession>
<evidence type="ECO:0000313" key="3">
    <source>
        <dbReference type="Proteomes" id="UP000800092"/>
    </source>
</evidence>
<dbReference type="OrthoDB" id="10261384at2759"/>
<proteinExistence type="predicted"/>
<dbReference type="PANTHER" id="PTHR28043:SF1">
    <property type="entry name" value="INCREASED RECOMBINATION CENTERS PROTEIN 6"/>
    <property type="match status" value="1"/>
</dbReference>
<reference evidence="2" key="1">
    <citation type="journal article" date="2020" name="Stud. Mycol.">
        <title>101 Dothideomycetes genomes: a test case for predicting lifestyles and emergence of pathogens.</title>
        <authorList>
            <person name="Haridas S."/>
            <person name="Albert R."/>
            <person name="Binder M."/>
            <person name="Bloem J."/>
            <person name="Labutti K."/>
            <person name="Salamov A."/>
            <person name="Andreopoulos B."/>
            <person name="Baker S."/>
            <person name="Barry K."/>
            <person name="Bills G."/>
            <person name="Bluhm B."/>
            <person name="Cannon C."/>
            <person name="Castanera R."/>
            <person name="Culley D."/>
            <person name="Daum C."/>
            <person name="Ezra D."/>
            <person name="Gonzalez J."/>
            <person name="Henrissat B."/>
            <person name="Kuo A."/>
            <person name="Liang C."/>
            <person name="Lipzen A."/>
            <person name="Lutzoni F."/>
            <person name="Magnuson J."/>
            <person name="Mondo S."/>
            <person name="Nolan M."/>
            <person name="Ohm R."/>
            <person name="Pangilinan J."/>
            <person name="Park H.-J."/>
            <person name="Ramirez L."/>
            <person name="Alfaro M."/>
            <person name="Sun H."/>
            <person name="Tritt A."/>
            <person name="Yoshinaga Y."/>
            <person name="Zwiers L.-H."/>
            <person name="Turgeon B."/>
            <person name="Goodwin S."/>
            <person name="Spatafora J."/>
            <person name="Crous P."/>
            <person name="Grigoriev I."/>
        </authorList>
    </citation>
    <scope>NUCLEOTIDE SEQUENCE</scope>
    <source>
        <strain evidence="2">Tuck. ex Michener</strain>
    </source>
</reference>
<protein>
    <recommendedName>
        <fullName evidence="4">Alpha and gamma adaptin binding protein p34</fullName>
    </recommendedName>
</protein>
<dbReference type="AlphaFoldDB" id="A0A6A6HMB3"/>
<evidence type="ECO:0000256" key="1">
    <source>
        <dbReference type="SAM" id="MobiDB-lite"/>
    </source>
</evidence>
<dbReference type="InterPro" id="IPR034627">
    <property type="entry name" value="Irc6"/>
</dbReference>
<evidence type="ECO:0000313" key="2">
    <source>
        <dbReference type="EMBL" id="KAF2238948.1"/>
    </source>
</evidence>
<dbReference type="GO" id="GO:0016192">
    <property type="term" value="P:vesicle-mediated transport"/>
    <property type="evidence" value="ECO:0007669"/>
    <property type="project" value="InterPro"/>
</dbReference>
<dbReference type="Proteomes" id="UP000800092">
    <property type="component" value="Unassembled WGS sequence"/>
</dbReference>
<organism evidence="2 3">
    <name type="scientific">Viridothelium virens</name>
    <name type="common">Speckled blister lichen</name>
    <name type="synonym">Trypethelium virens</name>
    <dbReference type="NCBI Taxonomy" id="1048519"/>
    <lineage>
        <taxon>Eukaryota</taxon>
        <taxon>Fungi</taxon>
        <taxon>Dikarya</taxon>
        <taxon>Ascomycota</taxon>
        <taxon>Pezizomycotina</taxon>
        <taxon>Dothideomycetes</taxon>
        <taxon>Dothideomycetes incertae sedis</taxon>
        <taxon>Trypetheliales</taxon>
        <taxon>Trypetheliaceae</taxon>
        <taxon>Viridothelium</taxon>
    </lineage>
</organism>
<evidence type="ECO:0008006" key="4">
    <source>
        <dbReference type="Google" id="ProtNLM"/>
    </source>
</evidence>
<gene>
    <name evidence="2" type="ORF">EV356DRAFT_224549</name>
</gene>
<dbReference type="EMBL" id="ML991774">
    <property type="protein sequence ID" value="KAF2238948.1"/>
    <property type="molecule type" value="Genomic_DNA"/>
</dbReference>
<dbReference type="Pfam" id="PF10199">
    <property type="entry name" value="Adaptin_binding"/>
    <property type="match status" value="1"/>
</dbReference>
<feature type="region of interest" description="Disordered" evidence="1">
    <location>
        <begin position="238"/>
        <end position="259"/>
    </location>
</feature>
<dbReference type="Gene3D" id="3.40.50.11960">
    <property type="match status" value="1"/>
</dbReference>
<dbReference type="GO" id="GO:0030674">
    <property type="term" value="F:protein-macromolecule adaptor activity"/>
    <property type="evidence" value="ECO:0007669"/>
    <property type="project" value="TreeGrafter"/>
</dbReference>
<name>A0A6A6HMB3_VIRVR</name>
<sequence>MLREHSAMEIAKSRRILAVSSPDCDILKLLKDLTGSAPATSQGSNAGLSHTWNLETNYYKVEIPIWIDEIRNLTEWKSEFMGDEAKEVVQALGAWIYCFSKPVTQTDLDAIKDTLRAISEVKDNGSEYGWDGACVAVAMPQTVTPYLDISFDDWDDICRDFGFEFIDAEATGRNEYGEQTGIARIKEALQSNDWAMNESLDLDELEPYNENPMDEDSGFNMEGQEMGFEFAALKSALARDESSNDTEDDAHESDQVDELERMMVHLQAARETSSGLSGVDKRRFAAREVEKIMRQL</sequence>
<keyword evidence="3" id="KW-1185">Reference proteome</keyword>